<dbReference type="OrthoDB" id="2019572at2759"/>
<keyword evidence="3" id="KW-1185">Reference proteome</keyword>
<dbReference type="Pfam" id="PF01344">
    <property type="entry name" value="Kelch_1"/>
    <property type="match status" value="1"/>
</dbReference>
<dbReference type="PANTHER" id="PTHR32208:SF56">
    <property type="entry name" value="GALACTOSE OXIDASE-RELATED"/>
    <property type="match status" value="1"/>
</dbReference>
<dbReference type="InterPro" id="IPR011043">
    <property type="entry name" value="Gal_Oxase/kelch_b-propeller"/>
</dbReference>
<evidence type="ECO:0000313" key="2">
    <source>
        <dbReference type="EMBL" id="ETS62666.1"/>
    </source>
</evidence>
<name>W3VPF7_MOEAP</name>
<proteinExistence type="predicted"/>
<dbReference type="CDD" id="cd02851">
    <property type="entry name" value="E_set_GO_C"/>
    <property type="match status" value="1"/>
</dbReference>
<dbReference type="Proteomes" id="UP000019462">
    <property type="component" value="Unassembled WGS sequence"/>
</dbReference>
<accession>W3VPF7</accession>
<dbReference type="InterPro" id="IPR037293">
    <property type="entry name" value="Gal_Oxidase_central_sf"/>
</dbReference>
<dbReference type="InterPro" id="IPR015202">
    <property type="entry name" value="GO-like_E_set"/>
</dbReference>
<dbReference type="SUPFAM" id="SSF50965">
    <property type="entry name" value="Galactose oxidase, central domain"/>
    <property type="match status" value="1"/>
</dbReference>
<dbReference type="HOGENOM" id="CLU_013444_1_1_1"/>
<comment type="caution">
    <text evidence="2">The sequence shown here is derived from an EMBL/GenBank/DDBJ whole genome shotgun (WGS) entry which is preliminary data.</text>
</comment>
<dbReference type="InterPro" id="IPR014756">
    <property type="entry name" value="Ig_E-set"/>
</dbReference>
<protein>
    <submittedName>
        <fullName evidence="2">Kelch domain-containing protein</fullName>
    </submittedName>
</protein>
<evidence type="ECO:0000313" key="3">
    <source>
        <dbReference type="Proteomes" id="UP000019462"/>
    </source>
</evidence>
<organism evidence="2 3">
    <name type="scientific">Moesziomyces aphidis</name>
    <name type="common">Pseudozyma aphidis</name>
    <dbReference type="NCBI Taxonomy" id="84754"/>
    <lineage>
        <taxon>Eukaryota</taxon>
        <taxon>Fungi</taxon>
        <taxon>Dikarya</taxon>
        <taxon>Basidiomycota</taxon>
        <taxon>Ustilaginomycotina</taxon>
        <taxon>Ustilaginomycetes</taxon>
        <taxon>Ustilaginales</taxon>
        <taxon>Ustilaginaceae</taxon>
        <taxon>Moesziomyces</taxon>
    </lineage>
</organism>
<reference evidence="2 3" key="1">
    <citation type="journal article" date="2014" name="Genome Announc.">
        <title>Genome sequence of the basidiomycetous fungus Pseudozyma aphidis DSM70725, an efficient producer of biosurfactant mannosylerythritol lipids.</title>
        <authorList>
            <person name="Lorenz S."/>
            <person name="Guenther M."/>
            <person name="Grumaz C."/>
            <person name="Rupp S."/>
            <person name="Zibek S."/>
            <person name="Sohn K."/>
        </authorList>
    </citation>
    <scope>NUCLEOTIDE SEQUENCE [LARGE SCALE GENOMIC DNA]</scope>
    <source>
        <strain evidence="3">ATCC 32657 / CBS 517.83 / DSM 70725 / JCM 10318 / NBRC 10182 / NRRL Y-7954 / St-0401</strain>
    </source>
</reference>
<dbReference type="InterPro" id="IPR006652">
    <property type="entry name" value="Kelch_1"/>
</dbReference>
<dbReference type="SUPFAM" id="SSF81296">
    <property type="entry name" value="E set domains"/>
    <property type="match status" value="1"/>
</dbReference>
<dbReference type="AlphaFoldDB" id="W3VPF7"/>
<feature type="domain" description="Galactose oxidase-like Early set" evidence="1">
    <location>
        <begin position="293"/>
        <end position="380"/>
    </location>
</feature>
<dbReference type="Gene3D" id="2.60.40.10">
    <property type="entry name" value="Immunoglobulins"/>
    <property type="match status" value="1"/>
</dbReference>
<dbReference type="InterPro" id="IPR013783">
    <property type="entry name" value="Ig-like_fold"/>
</dbReference>
<dbReference type="EMBL" id="AWNI01000010">
    <property type="protein sequence ID" value="ETS62666.1"/>
    <property type="molecule type" value="Genomic_DNA"/>
</dbReference>
<sequence length="383" mass="40364">MTGASYSAPNTVAKDGLWSKHQTAYMSWDLNANTQTEFVVASTQHDQFCPGLNALADGRLNINGGNTDRATTMEFTIGGSFTGGIGGTEVPLKDGEVYDPASNIWSALPSAKPGPRKQLKWYSNSGQGGARGAGTRNAINDQMCGVTVMYDNGVIFSAGGSQSYSDSDGLTATHKITIKGVNTAPAVQTDVRQCGGSAQRPGVHRWRLDVCNAYTLVALIAVPHNYHSTLLLMPDGRVMSGGGGLCYVGGNCQGTNHPDMQFYSPSYLFDASGNAAARSQITKLASSQQNGDQIRVYPGDTLTVTLNSASGLGHVLIRMGSSTHSVNTDQRRITRTVHLTSGNTVTLRLPSDTGDVTPGFCYYLAVASSGAHSIGQTVNVLKV</sequence>
<gene>
    <name evidence="2" type="ORF">PaG_03313</name>
</gene>
<dbReference type="Pfam" id="PF09118">
    <property type="entry name" value="GO-like_E_set"/>
    <property type="match status" value="1"/>
</dbReference>
<dbReference type="Gene3D" id="2.130.10.80">
    <property type="entry name" value="Galactose oxidase/kelch, beta-propeller"/>
    <property type="match status" value="2"/>
</dbReference>
<evidence type="ECO:0000259" key="1">
    <source>
        <dbReference type="Pfam" id="PF09118"/>
    </source>
</evidence>
<dbReference type="PANTHER" id="PTHR32208">
    <property type="entry name" value="SECRETED PROTEIN-RELATED"/>
    <property type="match status" value="1"/>
</dbReference>